<organism evidence="1 2">
    <name type="scientific">Hymenobacter qilianensis</name>
    <dbReference type="NCBI Taxonomy" id="1385715"/>
    <lineage>
        <taxon>Bacteria</taxon>
        <taxon>Pseudomonadati</taxon>
        <taxon>Bacteroidota</taxon>
        <taxon>Cytophagia</taxon>
        <taxon>Cytophagales</taxon>
        <taxon>Hymenobacteraceae</taxon>
        <taxon>Hymenobacter</taxon>
    </lineage>
</organism>
<gene>
    <name evidence="1" type="ORF">GCM10011375_21340</name>
</gene>
<reference evidence="1 2" key="1">
    <citation type="journal article" date="2019" name="Int. J. Syst. Evol. Microbiol.">
        <title>The Global Catalogue of Microorganisms (GCM) 10K type strain sequencing project: providing services to taxonomists for standard genome sequencing and annotation.</title>
        <authorList>
            <consortium name="The Broad Institute Genomics Platform"/>
            <consortium name="The Broad Institute Genome Sequencing Center for Infectious Disease"/>
            <person name="Wu L."/>
            <person name="Ma J."/>
        </authorList>
    </citation>
    <scope>NUCLEOTIDE SEQUENCE [LARGE SCALE GENOMIC DNA]</scope>
    <source>
        <strain evidence="1 2">CGMCC 1.12720</strain>
    </source>
</reference>
<dbReference type="Proteomes" id="UP000605392">
    <property type="component" value="Unassembled WGS sequence"/>
</dbReference>
<keyword evidence="2" id="KW-1185">Reference proteome</keyword>
<dbReference type="EMBL" id="BMFN01000002">
    <property type="protein sequence ID" value="GGF66046.1"/>
    <property type="molecule type" value="Genomic_DNA"/>
</dbReference>
<accession>A0ACB5PS04</accession>
<comment type="caution">
    <text evidence="1">The sequence shown here is derived from an EMBL/GenBank/DDBJ whole genome shotgun (WGS) entry which is preliminary data.</text>
</comment>
<evidence type="ECO:0000313" key="1">
    <source>
        <dbReference type="EMBL" id="GGF66046.1"/>
    </source>
</evidence>
<protein>
    <submittedName>
        <fullName evidence="1">Uncharacterized protein</fullName>
    </submittedName>
</protein>
<evidence type="ECO:0000313" key="2">
    <source>
        <dbReference type="Proteomes" id="UP000605392"/>
    </source>
</evidence>
<name>A0ACB5PS04_9BACT</name>
<sequence length="110" mass="12259">MSGEKGYYYALVSPYDKQAVHPDSRPLTSIAAEEPKQKPKHRQLKKPPTNGSATSGGLLFQLLSRRGWPVVGGFANAHEIGIRMGFQEAGLQQTYFLLPYPAKDLLYFHP</sequence>
<proteinExistence type="predicted"/>